<proteinExistence type="predicted"/>
<dbReference type="InParanoid" id="K5X723"/>
<sequence>MSEFDSLSDSDWLDIASRASDDNDSVSSHEGLSSRPLSRRSSISFGSSHESEVEAWEGFVDESGDESNVEHGMCLVRPLTTTTPSESLPTGIIPDISHDSNDDKQVREALDQSMIGTLSASRTSSAGHSAHASIRDLRLSFPDPLTSSRDQLTKSYTEVPDSGSLSTPNDADATISLADSLASSYECEPEASPAMSHAAHHEVTQHDSNPSNPVLDIILYGFSSPIKWSFVQNFIQKAAHASGNVVLNTLDPNAGPMQTLELRCGKDQDDSILTSINVYDSTHDSPGAADADDVIRPSLAIVYLPATTLPVLSLHTAYLPVLVPAAPNSKDSDFGSVMRHVAEDDWELLGVPANKTVTLNSEKSPVFVADALPRIESWKISETINNILDGRLRRIKAVPDNSHPIRAVTLFALVSVMVGFAFNTAFPGPVTVPTGTTKESTLAMLQYNSINRSLAVPVTSATLSSSSSKEFSLDILSPGITSLSIYPPRISSPSITSRVNSLSSTTHVTSLSVIQTSTLLAIRGTSCKSLSTSGEASASRSESMINRAVETRVEASSTASTCKGRECKADSSPSNSISVRLPNSLSEVIDVGAKLVGNSVNFENGVKDLIDAFDDLIASIQIQIHENVRQYKGKARELQEVAISRNGKATRRAKEIKKQGSDWLSKQAAAGNEWLGAKNSIATRRAKGLRDGVKQSIKHLGAYKPYEKALAAWVATLKGVEQCAKDKPGWRDAEEKDDWGVWFATACASW</sequence>
<dbReference type="EMBL" id="JH971391">
    <property type="protein sequence ID" value="EKM78767.1"/>
    <property type="molecule type" value="Genomic_DNA"/>
</dbReference>
<dbReference type="KEGG" id="abp:AGABI1DRAFT59835"/>
<keyword evidence="3" id="KW-1185">Reference proteome</keyword>
<feature type="compositionally biased region" description="Low complexity" evidence="1">
    <location>
        <begin position="80"/>
        <end position="90"/>
    </location>
</feature>
<evidence type="ECO:0000313" key="2">
    <source>
        <dbReference type="EMBL" id="EKM78767.1"/>
    </source>
</evidence>
<accession>K5X723</accession>
<dbReference type="RefSeq" id="XP_007330377.1">
    <property type="nucleotide sequence ID" value="XM_007330315.1"/>
</dbReference>
<dbReference type="eggNOG" id="ENOG502SN45">
    <property type="taxonomic scope" value="Eukaryota"/>
</dbReference>
<name>K5X723_AGABU</name>
<protein>
    <submittedName>
        <fullName evidence="2">Uncharacterized protein</fullName>
    </submittedName>
</protein>
<dbReference type="GeneID" id="18830301"/>
<feature type="region of interest" description="Disordered" evidence="1">
    <location>
        <begin position="80"/>
        <end position="104"/>
    </location>
</feature>
<dbReference type="Proteomes" id="UP000008493">
    <property type="component" value="Unassembled WGS sequence"/>
</dbReference>
<dbReference type="HOGENOM" id="CLU_386169_0_0_1"/>
<evidence type="ECO:0000313" key="3">
    <source>
        <dbReference type="Proteomes" id="UP000008493"/>
    </source>
</evidence>
<dbReference type="OMA" id="CGLITWP"/>
<evidence type="ECO:0000256" key="1">
    <source>
        <dbReference type="SAM" id="MobiDB-lite"/>
    </source>
</evidence>
<reference evidence="3" key="1">
    <citation type="journal article" date="2012" name="Proc. Natl. Acad. Sci. U.S.A.">
        <title>Genome sequence of the button mushroom Agaricus bisporus reveals mechanisms governing adaptation to a humic-rich ecological niche.</title>
        <authorList>
            <person name="Morin E."/>
            <person name="Kohler A."/>
            <person name="Baker A.R."/>
            <person name="Foulongne-Oriol M."/>
            <person name="Lombard V."/>
            <person name="Nagy L.G."/>
            <person name="Ohm R.A."/>
            <person name="Patyshakuliyeva A."/>
            <person name="Brun A."/>
            <person name="Aerts A.L."/>
            <person name="Bailey A.M."/>
            <person name="Billette C."/>
            <person name="Coutinho P.M."/>
            <person name="Deakin G."/>
            <person name="Doddapaneni H."/>
            <person name="Floudas D."/>
            <person name="Grimwood J."/>
            <person name="Hilden K."/>
            <person name="Kuees U."/>
            <person name="LaButti K.M."/>
            <person name="Lapidus A."/>
            <person name="Lindquist E.A."/>
            <person name="Lucas S.M."/>
            <person name="Murat C."/>
            <person name="Riley R.W."/>
            <person name="Salamov A.A."/>
            <person name="Schmutz J."/>
            <person name="Subramanian V."/>
            <person name="Woesten H.A.B."/>
            <person name="Xu J."/>
            <person name="Eastwood D.C."/>
            <person name="Foster G.D."/>
            <person name="Sonnenberg A.S."/>
            <person name="Cullen D."/>
            <person name="de Vries R.P."/>
            <person name="Lundell T."/>
            <person name="Hibbett D.S."/>
            <person name="Henrissat B."/>
            <person name="Burton K.S."/>
            <person name="Kerrigan R.W."/>
            <person name="Challen M.P."/>
            <person name="Grigoriev I.V."/>
            <person name="Martin F."/>
        </authorList>
    </citation>
    <scope>NUCLEOTIDE SEQUENCE [LARGE SCALE GENOMIC DNA]</scope>
    <source>
        <strain evidence="3">JB137-S8 / ATCC MYA-4627 / FGSC 10392</strain>
    </source>
</reference>
<dbReference type="OrthoDB" id="3256495at2759"/>
<feature type="region of interest" description="Disordered" evidence="1">
    <location>
        <begin position="17"/>
        <end position="46"/>
    </location>
</feature>
<organism evidence="2 3">
    <name type="scientific">Agaricus bisporus var. burnettii (strain JB137-S8 / ATCC MYA-4627 / FGSC 10392)</name>
    <name type="common">White button mushroom</name>
    <dbReference type="NCBI Taxonomy" id="597362"/>
    <lineage>
        <taxon>Eukaryota</taxon>
        <taxon>Fungi</taxon>
        <taxon>Dikarya</taxon>
        <taxon>Basidiomycota</taxon>
        <taxon>Agaricomycotina</taxon>
        <taxon>Agaricomycetes</taxon>
        <taxon>Agaricomycetidae</taxon>
        <taxon>Agaricales</taxon>
        <taxon>Agaricineae</taxon>
        <taxon>Agaricaceae</taxon>
        <taxon>Agaricus</taxon>
    </lineage>
</organism>
<feature type="compositionally biased region" description="Low complexity" evidence="1">
    <location>
        <begin position="33"/>
        <end position="46"/>
    </location>
</feature>
<dbReference type="AlphaFoldDB" id="K5X723"/>
<gene>
    <name evidence="2" type="ORF">AGABI1DRAFT_59835</name>
</gene>